<organism evidence="2">
    <name type="scientific">Tanacetum cinerariifolium</name>
    <name type="common">Dalmatian daisy</name>
    <name type="synonym">Chrysanthemum cinerariifolium</name>
    <dbReference type="NCBI Taxonomy" id="118510"/>
    <lineage>
        <taxon>Eukaryota</taxon>
        <taxon>Viridiplantae</taxon>
        <taxon>Streptophyta</taxon>
        <taxon>Embryophyta</taxon>
        <taxon>Tracheophyta</taxon>
        <taxon>Spermatophyta</taxon>
        <taxon>Magnoliopsida</taxon>
        <taxon>eudicotyledons</taxon>
        <taxon>Gunneridae</taxon>
        <taxon>Pentapetalae</taxon>
        <taxon>asterids</taxon>
        <taxon>campanulids</taxon>
        <taxon>Asterales</taxon>
        <taxon>Asteraceae</taxon>
        <taxon>Asteroideae</taxon>
        <taxon>Anthemideae</taxon>
        <taxon>Anthemidinae</taxon>
        <taxon>Tanacetum</taxon>
    </lineage>
</organism>
<dbReference type="AlphaFoldDB" id="A0A699XN34"/>
<feature type="compositionally biased region" description="Polar residues" evidence="1">
    <location>
        <begin position="9"/>
        <end position="18"/>
    </location>
</feature>
<proteinExistence type="predicted"/>
<protein>
    <submittedName>
        <fullName evidence="2">Uncharacterized protein</fullName>
    </submittedName>
</protein>
<name>A0A699XN34_TANCI</name>
<feature type="non-terminal residue" evidence="2">
    <location>
        <position position="1"/>
    </location>
</feature>
<feature type="region of interest" description="Disordered" evidence="1">
    <location>
        <begin position="1"/>
        <end position="34"/>
    </location>
</feature>
<feature type="region of interest" description="Disordered" evidence="1">
    <location>
        <begin position="57"/>
        <end position="79"/>
    </location>
</feature>
<accession>A0A699XN34</accession>
<feature type="compositionally biased region" description="Basic and acidic residues" evidence="1">
    <location>
        <begin position="60"/>
        <end position="71"/>
    </location>
</feature>
<dbReference type="EMBL" id="BKCJ011888139">
    <property type="protein sequence ID" value="GFD61199.1"/>
    <property type="molecule type" value="Genomic_DNA"/>
</dbReference>
<gene>
    <name evidence="2" type="ORF">Tci_933168</name>
</gene>
<comment type="caution">
    <text evidence="2">The sequence shown here is derived from an EMBL/GenBank/DDBJ whole genome shotgun (WGS) entry which is preliminary data.</text>
</comment>
<evidence type="ECO:0000313" key="2">
    <source>
        <dbReference type="EMBL" id="GFD61199.1"/>
    </source>
</evidence>
<evidence type="ECO:0000256" key="1">
    <source>
        <dbReference type="SAM" id="MobiDB-lite"/>
    </source>
</evidence>
<feature type="non-terminal residue" evidence="2">
    <location>
        <position position="79"/>
    </location>
</feature>
<sequence length="79" mass="8475">KLAHHRVSQHSGHSNPETGSGAGPSVAGRQQRTADRFLYRHADCQSWHSDLQRAAVGGRRAADPAVHHRADLSVGTAFA</sequence>
<reference evidence="2" key="1">
    <citation type="journal article" date="2019" name="Sci. Rep.">
        <title>Draft genome of Tanacetum cinerariifolium, the natural source of mosquito coil.</title>
        <authorList>
            <person name="Yamashiro T."/>
            <person name="Shiraishi A."/>
            <person name="Satake H."/>
            <person name="Nakayama K."/>
        </authorList>
    </citation>
    <scope>NUCLEOTIDE SEQUENCE</scope>
</reference>